<protein>
    <submittedName>
        <fullName evidence="1">Alpha/beta hydrolase</fullName>
    </submittedName>
</protein>
<dbReference type="Pfam" id="PF05990">
    <property type="entry name" value="DUF900"/>
    <property type="match status" value="1"/>
</dbReference>
<sequence length="486" mass="52547">MAVISAAVADLSFGLKFAASRYRSYAFSEDTADNSGLFLGLAEERELDAANLDSAAGEGGLELGQSTFDDQNAGPLLGMGVRDPNSAISAVYRVQRAENTLERMTAQLISLSSDRLLGDALGQIRSHINQRRGGLRAARLRAQNSELSAKSASGMIEGVGRSPEEGHEVELWFGTNRQCNGRGQFVGERADSTSYGRCRVFVPQDRAIGSLGRGLLGRIIKGDNRVRVLGVDRLGERQFWSLLADTTTSLDEIDQHGLVFLHGYNTKFEDAARRTAQLKVDLAHGGPAAFFSWPSLGYPAGYTGDEAAIEGSETAIRNFLVDFAERSGASLVHIIAHSMGNRGLLRAMDAIASAAALSTPVRFGQIFLAAPDVDSQLFQNLAGAYRALSTRATLYVTKNDKAIGLSRRLHRFARVGLTPPVVVMPGIDTIDASRVNLDRIGHSYVSEMRPVLADIHRLIKGDTAPEHRFGLRKALGGKAGYWEFIP</sequence>
<name>A0ABV8RQ01_9SPHN</name>
<dbReference type="InterPro" id="IPR029058">
    <property type="entry name" value="AB_hydrolase_fold"/>
</dbReference>
<evidence type="ECO:0000313" key="2">
    <source>
        <dbReference type="Proteomes" id="UP001595828"/>
    </source>
</evidence>
<keyword evidence="1" id="KW-0378">Hydrolase</keyword>
<dbReference type="GO" id="GO:0016787">
    <property type="term" value="F:hydrolase activity"/>
    <property type="evidence" value="ECO:0007669"/>
    <property type="project" value="UniProtKB-KW"/>
</dbReference>
<dbReference type="Proteomes" id="UP001595828">
    <property type="component" value="Unassembled WGS sequence"/>
</dbReference>
<reference evidence="2" key="1">
    <citation type="journal article" date="2019" name="Int. J. Syst. Evol. Microbiol.">
        <title>The Global Catalogue of Microorganisms (GCM) 10K type strain sequencing project: providing services to taxonomists for standard genome sequencing and annotation.</title>
        <authorList>
            <consortium name="The Broad Institute Genomics Platform"/>
            <consortium name="The Broad Institute Genome Sequencing Center for Infectious Disease"/>
            <person name="Wu L."/>
            <person name="Ma J."/>
        </authorList>
    </citation>
    <scope>NUCLEOTIDE SEQUENCE [LARGE SCALE GENOMIC DNA]</scope>
    <source>
        <strain evidence="2">CGMCC 1.12989</strain>
    </source>
</reference>
<dbReference type="PANTHER" id="PTHR36513:SF1">
    <property type="entry name" value="TRANSMEMBRANE PROTEIN"/>
    <property type="match status" value="1"/>
</dbReference>
<evidence type="ECO:0000313" key="1">
    <source>
        <dbReference type="EMBL" id="MFC4294982.1"/>
    </source>
</evidence>
<proteinExistence type="predicted"/>
<accession>A0ABV8RQ01</accession>
<dbReference type="SUPFAM" id="SSF53474">
    <property type="entry name" value="alpha/beta-Hydrolases"/>
    <property type="match status" value="1"/>
</dbReference>
<organism evidence="1 2">
    <name type="scientific">Novosphingobium tardum</name>
    <dbReference type="NCBI Taxonomy" id="1538021"/>
    <lineage>
        <taxon>Bacteria</taxon>
        <taxon>Pseudomonadati</taxon>
        <taxon>Pseudomonadota</taxon>
        <taxon>Alphaproteobacteria</taxon>
        <taxon>Sphingomonadales</taxon>
        <taxon>Sphingomonadaceae</taxon>
        <taxon>Novosphingobium</taxon>
    </lineage>
</organism>
<comment type="caution">
    <text evidence="1">The sequence shown here is derived from an EMBL/GenBank/DDBJ whole genome shotgun (WGS) entry which is preliminary data.</text>
</comment>
<gene>
    <name evidence="1" type="ORF">ACFO0A_07920</name>
</gene>
<keyword evidence="2" id="KW-1185">Reference proteome</keyword>
<dbReference type="InterPro" id="IPR010297">
    <property type="entry name" value="DUF900_hydrolase"/>
</dbReference>
<dbReference type="PANTHER" id="PTHR36513">
    <property type="entry name" value="ABC TRANSMEMBRANE TYPE-1 DOMAIN-CONTAINING PROTEIN"/>
    <property type="match status" value="1"/>
</dbReference>
<dbReference type="Gene3D" id="3.40.50.1820">
    <property type="entry name" value="alpha/beta hydrolase"/>
    <property type="match status" value="1"/>
</dbReference>
<dbReference type="EMBL" id="JBHSDR010000004">
    <property type="protein sequence ID" value="MFC4294982.1"/>
    <property type="molecule type" value="Genomic_DNA"/>
</dbReference>
<dbReference type="RefSeq" id="WP_379538459.1">
    <property type="nucleotide sequence ID" value="NZ_JBHSDR010000004.1"/>
</dbReference>